<evidence type="ECO:0000256" key="3">
    <source>
        <dbReference type="ARBA" id="ARBA00022525"/>
    </source>
</evidence>
<proteinExistence type="evidence at transcript level"/>
<feature type="chain" id="PRO_5004269065" evidence="4">
    <location>
        <begin position="22"/>
        <end position="148"/>
    </location>
</feature>
<dbReference type="GO" id="GO:0005549">
    <property type="term" value="F:odorant binding"/>
    <property type="evidence" value="ECO:0007669"/>
    <property type="project" value="InterPro"/>
</dbReference>
<accession>Q66U59</accession>
<dbReference type="Gene3D" id="1.10.238.20">
    <property type="entry name" value="Pheromone/general odorant binding protein domain"/>
    <property type="match status" value="1"/>
</dbReference>
<dbReference type="AlphaFoldDB" id="Q66U59"/>
<dbReference type="InterPro" id="IPR036728">
    <property type="entry name" value="PBP_GOBP_sf"/>
</dbReference>
<evidence type="ECO:0000313" key="5">
    <source>
        <dbReference type="EMBL" id="AAU06509.1"/>
    </source>
</evidence>
<evidence type="ECO:0000256" key="4">
    <source>
        <dbReference type="SAM" id="SignalP"/>
    </source>
</evidence>
<protein>
    <submittedName>
        <fullName evidence="5">D7-related protein</fullName>
    </submittedName>
</protein>
<comment type="subcellular location">
    <subcellularLocation>
        <location evidence="1">Secreted</location>
    </subcellularLocation>
</comment>
<keyword evidence="4" id="KW-0732">Signal</keyword>
<sequence length="148" mass="18241">MKFILLLFSIIFFTFIVEISCYNLPDESYYNTTRLWGIRDCERKFKLSDDERQFWWSWKVPPNPTKCFAQCVFHAIGWYDSNGRFNLARVQWHYRQMGHRITPNKYKMRRCMRRNDPCNNVTYLWKCFLDFNARGFMDTIQLRIAKRF</sequence>
<keyword evidence="3" id="KW-0964">Secreted</keyword>
<name>Q66U59_CULSO</name>
<comment type="similarity">
    <text evidence="2">Belongs to the PBP/GOBP family.</text>
</comment>
<dbReference type="InterPro" id="IPR006170">
    <property type="entry name" value="PBP/GOBP"/>
</dbReference>
<organism evidence="5">
    <name type="scientific">Culicoides sonorensis</name>
    <name type="common">Biting midge</name>
    <dbReference type="NCBI Taxonomy" id="179676"/>
    <lineage>
        <taxon>Eukaryota</taxon>
        <taxon>Metazoa</taxon>
        <taxon>Ecdysozoa</taxon>
        <taxon>Arthropoda</taxon>
        <taxon>Hexapoda</taxon>
        <taxon>Insecta</taxon>
        <taxon>Pterygota</taxon>
        <taxon>Neoptera</taxon>
        <taxon>Endopterygota</taxon>
        <taxon>Diptera</taxon>
        <taxon>Nematocera</taxon>
        <taxon>Chironomoidea</taxon>
        <taxon>Ceratopogonidae</taxon>
        <taxon>Ceratopogoninae</taxon>
        <taxon>Culicoides</taxon>
        <taxon>Monoculicoides</taxon>
    </lineage>
</organism>
<feature type="signal peptide" evidence="4">
    <location>
        <begin position="1"/>
        <end position="21"/>
    </location>
</feature>
<dbReference type="EMBL" id="AY603595">
    <property type="protein sequence ID" value="AAU06509.1"/>
    <property type="molecule type" value="mRNA"/>
</dbReference>
<dbReference type="GO" id="GO:0005576">
    <property type="term" value="C:extracellular region"/>
    <property type="evidence" value="ECO:0007669"/>
    <property type="project" value="UniProtKB-SubCell"/>
</dbReference>
<dbReference type="CDD" id="cd23992">
    <property type="entry name" value="PBP_GOBP"/>
    <property type="match status" value="1"/>
</dbReference>
<reference evidence="5" key="1">
    <citation type="journal article" date="2005" name="Insect Mol. Biol.">
        <title>Midgut and salivary gland transcriptomes of the arbovirus vector Culicoides sonorensis (Diptera: Ceratopogonidae).</title>
        <authorList>
            <person name="Campbell C.L."/>
            <person name="Vandyke K.A."/>
            <person name="Letchworth G.J."/>
            <person name="Drolet B.S."/>
            <person name="Hanekamp T."/>
            <person name="Wilson W.C."/>
        </authorList>
    </citation>
    <scope>NUCLEOTIDE SEQUENCE</scope>
</reference>
<dbReference type="Pfam" id="PF01395">
    <property type="entry name" value="PBP_GOBP"/>
    <property type="match status" value="1"/>
</dbReference>
<dbReference type="VEuPathDB" id="VectorBase:CSON000980"/>
<evidence type="ECO:0000256" key="2">
    <source>
        <dbReference type="ARBA" id="ARBA00008098"/>
    </source>
</evidence>
<dbReference type="SUPFAM" id="SSF47565">
    <property type="entry name" value="Insect pheromone/odorant-binding proteins"/>
    <property type="match status" value="1"/>
</dbReference>
<evidence type="ECO:0000256" key="1">
    <source>
        <dbReference type="ARBA" id="ARBA00004613"/>
    </source>
</evidence>